<dbReference type="PANTHER" id="PTHR30329:SF21">
    <property type="entry name" value="LIPOPROTEIN YIAD-RELATED"/>
    <property type="match status" value="1"/>
</dbReference>
<name>K9GQD7_9PROT</name>
<dbReference type="CDD" id="cd07185">
    <property type="entry name" value="OmpA_C-like"/>
    <property type="match status" value="1"/>
</dbReference>
<dbReference type="STRING" id="1238182.C882_1141"/>
<dbReference type="PRINTS" id="PR01023">
    <property type="entry name" value="NAFLGMOTY"/>
</dbReference>
<sequence length="272" mass="29136">MLKPILTAAATVVLLAGCADTWDLEATRAMPAQGDAFTDALKDAYLARAEFERNEGDWDDVTYFNMRAKSAAQGTAPAVPELSARGVSGADLVAGRAALMERLASNAPGNTPKACAESQAWFEHWMEQEEEGHQPDHIETAKGSFAEWLEQCEPVVREAEDFAIYFPLDSARLTTAARGEVARAAATYERMDQAVVTIIGHTDTSGSAAYNEDLAQRRAAMVTSALTAMGVPSDAINRDAMGERQPAVETGDGVEEVENRRVTITVSPAPGT</sequence>
<keyword evidence="2 4" id="KW-0472">Membrane</keyword>
<dbReference type="GO" id="GO:0009279">
    <property type="term" value="C:cell outer membrane"/>
    <property type="evidence" value="ECO:0007669"/>
    <property type="project" value="UniProtKB-SubCell"/>
</dbReference>
<dbReference type="eggNOG" id="COG2885">
    <property type="taxonomic scope" value="Bacteria"/>
</dbReference>
<accession>K9GQD7</accession>
<dbReference type="InterPro" id="IPR050330">
    <property type="entry name" value="Bact_OuterMem_StrucFunc"/>
</dbReference>
<dbReference type="AlphaFoldDB" id="K9GQD7"/>
<comment type="subcellular location">
    <subcellularLocation>
        <location evidence="1">Cell outer membrane</location>
    </subcellularLocation>
</comment>
<feature type="domain" description="OmpA-like" evidence="5">
    <location>
        <begin position="153"/>
        <end position="270"/>
    </location>
</feature>
<protein>
    <submittedName>
        <fullName evidence="6">OmpA family protein</fullName>
    </submittedName>
</protein>
<evidence type="ECO:0000313" key="7">
    <source>
        <dbReference type="Proteomes" id="UP000009881"/>
    </source>
</evidence>
<dbReference type="OrthoDB" id="189250at2"/>
<keyword evidence="3" id="KW-0998">Cell outer membrane</keyword>
<dbReference type="InterPro" id="IPR006664">
    <property type="entry name" value="OMP_bac"/>
</dbReference>
<dbReference type="RefSeq" id="WP_009541797.1">
    <property type="nucleotide sequence ID" value="NZ_ANHY01000017.1"/>
</dbReference>
<dbReference type="InterPro" id="IPR036737">
    <property type="entry name" value="OmpA-like_sf"/>
</dbReference>
<evidence type="ECO:0000256" key="1">
    <source>
        <dbReference type="ARBA" id="ARBA00004442"/>
    </source>
</evidence>
<dbReference type="SUPFAM" id="SSF103088">
    <property type="entry name" value="OmpA-like"/>
    <property type="match status" value="1"/>
</dbReference>
<dbReference type="Proteomes" id="UP000009881">
    <property type="component" value="Unassembled WGS sequence"/>
</dbReference>
<evidence type="ECO:0000256" key="2">
    <source>
        <dbReference type="ARBA" id="ARBA00023136"/>
    </source>
</evidence>
<comment type="caution">
    <text evidence="6">The sequence shown here is derived from an EMBL/GenBank/DDBJ whole genome shotgun (WGS) entry which is preliminary data.</text>
</comment>
<dbReference type="InterPro" id="IPR006665">
    <property type="entry name" value="OmpA-like"/>
</dbReference>
<reference evidence="6 7" key="1">
    <citation type="journal article" date="2013" name="Genome Announc.">
        <title>Draft Genome Sequence of an Alphaproteobacterium, Caenispirillum salinarum AK4(T), Isolated from a Solar Saltern.</title>
        <authorList>
            <person name="Khatri I."/>
            <person name="Singh A."/>
            <person name="Korpole S."/>
            <person name="Pinnaka A.K."/>
            <person name="Subramanian S."/>
        </authorList>
    </citation>
    <scope>NUCLEOTIDE SEQUENCE [LARGE SCALE GENOMIC DNA]</scope>
    <source>
        <strain evidence="6 7">AK4</strain>
    </source>
</reference>
<dbReference type="PROSITE" id="PS51257">
    <property type="entry name" value="PROKAR_LIPOPROTEIN"/>
    <property type="match status" value="1"/>
</dbReference>
<dbReference type="PANTHER" id="PTHR30329">
    <property type="entry name" value="STATOR ELEMENT OF FLAGELLAR MOTOR COMPLEX"/>
    <property type="match status" value="1"/>
</dbReference>
<evidence type="ECO:0000313" key="6">
    <source>
        <dbReference type="EMBL" id="EKV28140.1"/>
    </source>
</evidence>
<dbReference type="EMBL" id="ANHY01000017">
    <property type="protein sequence ID" value="EKV28140.1"/>
    <property type="molecule type" value="Genomic_DNA"/>
</dbReference>
<dbReference type="Pfam" id="PF00691">
    <property type="entry name" value="OmpA"/>
    <property type="match status" value="1"/>
</dbReference>
<organism evidence="6 7">
    <name type="scientific">Caenispirillum salinarum AK4</name>
    <dbReference type="NCBI Taxonomy" id="1238182"/>
    <lineage>
        <taxon>Bacteria</taxon>
        <taxon>Pseudomonadati</taxon>
        <taxon>Pseudomonadota</taxon>
        <taxon>Alphaproteobacteria</taxon>
        <taxon>Rhodospirillales</taxon>
        <taxon>Novispirillaceae</taxon>
        <taxon>Caenispirillum</taxon>
    </lineage>
</organism>
<proteinExistence type="predicted"/>
<dbReference type="PRINTS" id="PR01021">
    <property type="entry name" value="OMPADOMAIN"/>
</dbReference>
<dbReference type="Gene3D" id="3.30.1330.60">
    <property type="entry name" value="OmpA-like domain"/>
    <property type="match status" value="1"/>
</dbReference>
<keyword evidence="7" id="KW-1185">Reference proteome</keyword>
<evidence type="ECO:0000256" key="3">
    <source>
        <dbReference type="ARBA" id="ARBA00023237"/>
    </source>
</evidence>
<evidence type="ECO:0000259" key="5">
    <source>
        <dbReference type="PROSITE" id="PS51123"/>
    </source>
</evidence>
<gene>
    <name evidence="6" type="ORF">C882_1141</name>
</gene>
<evidence type="ECO:0000256" key="4">
    <source>
        <dbReference type="PROSITE-ProRule" id="PRU00473"/>
    </source>
</evidence>
<dbReference type="PROSITE" id="PS51123">
    <property type="entry name" value="OMPA_2"/>
    <property type="match status" value="1"/>
</dbReference>